<accession>A0AC35TP79</accession>
<name>A0AC35TP79_9BILA</name>
<protein>
    <submittedName>
        <fullName evidence="2">Nuclear receptor domain-containing protein</fullName>
    </submittedName>
</protein>
<dbReference type="WBParaSite" id="RSKR_0000266700.1">
    <property type="protein sequence ID" value="RSKR_0000266700.1"/>
    <property type="gene ID" value="RSKR_0000266700"/>
</dbReference>
<sequence>MVHANDLLNIETVMVKTNLDLETLKNYSCTVCRAHASGFHFKGKESCSACSSFFRRAISMKKSFKCDQGNNRCLISFGQPKNCRLCRYNKCLEIGMQADAVQAGTNKVNIGRNYFTLSGIKRNNRFGKCIGLTPDIGNVAKKRTSPIKDEIPSPPNKQINKNVYNDPVTDPKLPNFFFDHEPLFNFDKISHLIFHHNTLDFLMKEEMRINQRRRVVFCKGNAKKLFTLSSTPSYTASDIRPMNFRQFTKSIRILILFIYEWMREWKFFGHLSYDDQLTFLRKCVLYHLVLDPAYISYSMGDLTKFVLPNGVFVSTIESDNSGWNSEKNFTTQNKKRIYWPLLQRVKLEIIQPMIDIKITFEEFCALKGILSLQASKHDVSYEARLLMQHEIESLIKNLHSSYKKQGKEESFAERLGNLLLLLSSLLDISDDFLESHHQVEFFNIWKLDDLLLQFLKKTS</sequence>
<evidence type="ECO:0000313" key="2">
    <source>
        <dbReference type="WBParaSite" id="RSKR_0000266700.1"/>
    </source>
</evidence>
<organism evidence="1 2">
    <name type="scientific">Rhabditophanes sp. KR3021</name>
    <dbReference type="NCBI Taxonomy" id="114890"/>
    <lineage>
        <taxon>Eukaryota</taxon>
        <taxon>Metazoa</taxon>
        <taxon>Ecdysozoa</taxon>
        <taxon>Nematoda</taxon>
        <taxon>Chromadorea</taxon>
        <taxon>Rhabditida</taxon>
        <taxon>Tylenchina</taxon>
        <taxon>Panagrolaimomorpha</taxon>
        <taxon>Strongyloidoidea</taxon>
        <taxon>Alloionematidae</taxon>
        <taxon>Rhabditophanes</taxon>
    </lineage>
</organism>
<reference evidence="2" key="1">
    <citation type="submission" date="2016-11" db="UniProtKB">
        <authorList>
            <consortium name="WormBaseParasite"/>
        </authorList>
    </citation>
    <scope>IDENTIFICATION</scope>
    <source>
        <strain evidence="2">KR3021</strain>
    </source>
</reference>
<proteinExistence type="predicted"/>
<dbReference type="Proteomes" id="UP000095286">
    <property type="component" value="Unplaced"/>
</dbReference>
<evidence type="ECO:0000313" key="1">
    <source>
        <dbReference type="Proteomes" id="UP000095286"/>
    </source>
</evidence>